<sequence length="172" mass="17983">MASAARPLLALGIAVVGTLLVTLYAVWAYVHIMVLNPLAAVPGLALEEIWREVEQSQGSIHRITVPAFLAVGPLLALVFLVCSQVWLRQRPALVAIAYLGLLVFGAPGEFVASFMSGMNLADAFLISGADYSPWAAPLMIISAVAFVALIAAIVAVGLRAAHATASPLVPAR</sequence>
<evidence type="ECO:0000313" key="2">
    <source>
        <dbReference type="EMBL" id="WQB69667.1"/>
    </source>
</evidence>
<organism evidence="2 3">
    <name type="scientific">Microbacterium invictum</name>
    <dbReference type="NCBI Taxonomy" id="515415"/>
    <lineage>
        <taxon>Bacteria</taxon>
        <taxon>Bacillati</taxon>
        <taxon>Actinomycetota</taxon>
        <taxon>Actinomycetes</taxon>
        <taxon>Micrococcales</taxon>
        <taxon>Microbacteriaceae</taxon>
        <taxon>Microbacterium</taxon>
    </lineage>
</organism>
<feature type="transmembrane region" description="Helical" evidence="1">
    <location>
        <begin position="93"/>
        <end position="114"/>
    </location>
</feature>
<protein>
    <submittedName>
        <fullName evidence="2">Uncharacterized protein</fullName>
    </submittedName>
</protein>
<gene>
    <name evidence="2" type="ORF">T9R20_13315</name>
</gene>
<keyword evidence="3" id="KW-1185">Reference proteome</keyword>
<reference evidence="2 3" key="1">
    <citation type="submission" date="2023-06" db="EMBL/GenBank/DDBJ databases">
        <title>Rock-solubilizing bacteria, Microbacterium invictum, promotes re-establishment of vegetation in rocky wasteland by accelerating rock bio-weathering and reshaping soil bacterial community.</title>
        <authorList>
            <person name="Liu C."/>
        </authorList>
    </citation>
    <scope>NUCLEOTIDE SEQUENCE [LARGE SCALE GENOMIC DNA]</scope>
    <source>
        <strain evidence="2 3">X-18</strain>
    </source>
</reference>
<feature type="transmembrane region" description="Helical" evidence="1">
    <location>
        <begin position="63"/>
        <end position="81"/>
    </location>
</feature>
<keyword evidence="1" id="KW-0472">Membrane</keyword>
<accession>A0ABZ0VCY0</accession>
<evidence type="ECO:0000256" key="1">
    <source>
        <dbReference type="SAM" id="Phobius"/>
    </source>
</evidence>
<proteinExistence type="predicted"/>
<dbReference type="Proteomes" id="UP001324533">
    <property type="component" value="Chromosome"/>
</dbReference>
<keyword evidence="1" id="KW-0812">Transmembrane</keyword>
<evidence type="ECO:0000313" key="3">
    <source>
        <dbReference type="Proteomes" id="UP001324533"/>
    </source>
</evidence>
<dbReference type="RefSeq" id="WP_322409789.1">
    <property type="nucleotide sequence ID" value="NZ_CP139779.1"/>
</dbReference>
<feature type="transmembrane region" description="Helical" evidence="1">
    <location>
        <begin position="134"/>
        <end position="158"/>
    </location>
</feature>
<keyword evidence="1" id="KW-1133">Transmembrane helix</keyword>
<name>A0ABZ0VCY0_9MICO</name>
<dbReference type="EMBL" id="CP139779">
    <property type="protein sequence ID" value="WQB69667.1"/>
    <property type="molecule type" value="Genomic_DNA"/>
</dbReference>